<protein>
    <recommendedName>
        <fullName evidence="4">HAMP domain-containing protein</fullName>
    </recommendedName>
</protein>
<dbReference type="Gene3D" id="6.10.340.10">
    <property type="match status" value="1"/>
</dbReference>
<keyword evidence="1" id="KW-1133">Transmembrane helix</keyword>
<evidence type="ECO:0008006" key="4">
    <source>
        <dbReference type="Google" id="ProtNLM"/>
    </source>
</evidence>
<dbReference type="EMBL" id="MPZS01000002">
    <property type="protein sequence ID" value="OOY11909.1"/>
    <property type="molecule type" value="Genomic_DNA"/>
</dbReference>
<feature type="transmembrane region" description="Helical" evidence="1">
    <location>
        <begin position="290"/>
        <end position="314"/>
    </location>
</feature>
<keyword evidence="1" id="KW-0472">Membrane</keyword>
<sequence>MRAPRNLDLSGIFLRTAIAMVLIVVATAAFVTEVVSKQALEFQKSIEHKLVLRGADAVALSFNTALTREWDSLHAVAKSIGSASQEDMNKFMDAVAQTGGQVAWAGFASLDGTIKSGSNRLQEGTNISAKQWFRDGLRRPSIETITEAGTVENERTGELERYLNLSTPVIGPHGQTMGVLVYRLRIEWVRSFLLKASSDLGVDVVIQDVNGDFVIDTRHTVKPIPENLTASASLRSNSSGAFHLVGDTNGDTYAYAPNFVWKSLPAFGWRVFAVLRQDNMSNDLPVLTEVTLSTVAVAALGMLIVTLVFLKLLLRPVERLAKTAESIANGNRVFPEETTSSREAASLSSALAIIQSRLMPLPSDTHSKEAH</sequence>
<reference evidence="2 3" key="1">
    <citation type="submission" date="2016-11" db="EMBL/GenBank/DDBJ databases">
        <title>A multilocus sequence analysis scheme for characterization of bacteria in the genus Thioclava.</title>
        <authorList>
            <person name="Liu Y."/>
            <person name="Shao Z."/>
        </authorList>
    </citation>
    <scope>NUCLEOTIDE SEQUENCE [LARGE SCALE GENOMIC DNA]</scope>
    <source>
        <strain evidence="2 3">11.10-0-13</strain>
    </source>
</reference>
<proteinExistence type="predicted"/>
<dbReference type="Gene3D" id="3.30.450.20">
    <property type="entry name" value="PAS domain"/>
    <property type="match status" value="1"/>
</dbReference>
<accession>A0ABX3MK57</accession>
<gene>
    <name evidence="2" type="ORF">BMG00_12575</name>
</gene>
<evidence type="ECO:0000313" key="2">
    <source>
        <dbReference type="EMBL" id="OOY11909.1"/>
    </source>
</evidence>
<evidence type="ECO:0000313" key="3">
    <source>
        <dbReference type="Proteomes" id="UP000242224"/>
    </source>
</evidence>
<keyword evidence="3" id="KW-1185">Reference proteome</keyword>
<dbReference type="Proteomes" id="UP000242224">
    <property type="component" value="Unassembled WGS sequence"/>
</dbReference>
<name>A0ABX3MK57_9RHOB</name>
<feature type="transmembrane region" description="Helical" evidence="1">
    <location>
        <begin position="12"/>
        <end position="31"/>
    </location>
</feature>
<evidence type="ECO:0000256" key="1">
    <source>
        <dbReference type="SAM" id="Phobius"/>
    </source>
</evidence>
<keyword evidence="1" id="KW-0812">Transmembrane</keyword>
<comment type="caution">
    <text evidence="2">The sequence shown here is derived from an EMBL/GenBank/DDBJ whole genome shotgun (WGS) entry which is preliminary data.</text>
</comment>
<organism evidence="2 3">
    <name type="scientific">Thioclava marina</name>
    <dbReference type="NCBI Taxonomy" id="1915077"/>
    <lineage>
        <taxon>Bacteria</taxon>
        <taxon>Pseudomonadati</taxon>
        <taxon>Pseudomonadota</taxon>
        <taxon>Alphaproteobacteria</taxon>
        <taxon>Rhodobacterales</taxon>
        <taxon>Paracoccaceae</taxon>
        <taxon>Thioclava</taxon>
    </lineage>
</organism>